<name>A0A0A9F6G2_ARUDO</name>
<dbReference type="AlphaFoldDB" id="A0A0A9F6G2"/>
<dbReference type="EMBL" id="GBRH01194023">
    <property type="protein sequence ID" value="JAE03873.1"/>
    <property type="molecule type" value="Transcribed_RNA"/>
</dbReference>
<accession>A0A0A9F6G2</accession>
<proteinExistence type="predicted"/>
<evidence type="ECO:0000313" key="1">
    <source>
        <dbReference type="EMBL" id="JAE03873.1"/>
    </source>
</evidence>
<sequence length="53" mass="5751">MQLPRITTSRCTMMTCHYGDSLVNWTRIGSKGMQNTCCLSTSTLTSCTAATVS</sequence>
<reference evidence="1" key="1">
    <citation type="submission" date="2014-09" db="EMBL/GenBank/DDBJ databases">
        <authorList>
            <person name="Magalhaes I.L.F."/>
            <person name="Oliveira U."/>
            <person name="Santos F.R."/>
            <person name="Vidigal T.H.D.A."/>
            <person name="Brescovit A.D."/>
            <person name="Santos A.J."/>
        </authorList>
    </citation>
    <scope>NUCLEOTIDE SEQUENCE</scope>
    <source>
        <tissue evidence="1">Shoot tissue taken approximately 20 cm above the soil surface</tissue>
    </source>
</reference>
<reference evidence="1" key="2">
    <citation type="journal article" date="2015" name="Data Brief">
        <title>Shoot transcriptome of the giant reed, Arundo donax.</title>
        <authorList>
            <person name="Barrero R.A."/>
            <person name="Guerrero F.D."/>
            <person name="Moolhuijzen P."/>
            <person name="Goolsby J.A."/>
            <person name="Tidwell J."/>
            <person name="Bellgard S.E."/>
            <person name="Bellgard M.I."/>
        </authorList>
    </citation>
    <scope>NUCLEOTIDE SEQUENCE</scope>
    <source>
        <tissue evidence="1">Shoot tissue taken approximately 20 cm above the soil surface</tissue>
    </source>
</reference>
<protein>
    <submittedName>
        <fullName evidence="1">Uncharacterized protein</fullName>
    </submittedName>
</protein>
<organism evidence="1">
    <name type="scientific">Arundo donax</name>
    <name type="common">Giant reed</name>
    <name type="synonym">Donax arundinaceus</name>
    <dbReference type="NCBI Taxonomy" id="35708"/>
    <lineage>
        <taxon>Eukaryota</taxon>
        <taxon>Viridiplantae</taxon>
        <taxon>Streptophyta</taxon>
        <taxon>Embryophyta</taxon>
        <taxon>Tracheophyta</taxon>
        <taxon>Spermatophyta</taxon>
        <taxon>Magnoliopsida</taxon>
        <taxon>Liliopsida</taxon>
        <taxon>Poales</taxon>
        <taxon>Poaceae</taxon>
        <taxon>PACMAD clade</taxon>
        <taxon>Arundinoideae</taxon>
        <taxon>Arundineae</taxon>
        <taxon>Arundo</taxon>
    </lineage>
</organism>